<keyword evidence="3 4" id="KW-0732">Signal</keyword>
<dbReference type="AlphaFoldDB" id="A0A4R4X601"/>
<evidence type="ECO:0000256" key="1">
    <source>
        <dbReference type="ARBA" id="ARBA00005695"/>
    </source>
</evidence>
<dbReference type="EMBL" id="SMKP01000004">
    <property type="protein sequence ID" value="TDD25725.1"/>
    <property type="molecule type" value="Genomic_DNA"/>
</dbReference>
<evidence type="ECO:0000256" key="2">
    <source>
        <dbReference type="ARBA" id="ARBA00022448"/>
    </source>
</evidence>
<feature type="chain" id="PRO_5021000791" evidence="4">
    <location>
        <begin position="21"/>
        <end position="543"/>
    </location>
</feature>
<dbReference type="Gene3D" id="3.10.105.10">
    <property type="entry name" value="Dipeptide-binding Protein, Domain 3"/>
    <property type="match status" value="1"/>
</dbReference>
<dbReference type="InterPro" id="IPR000914">
    <property type="entry name" value="SBP_5_dom"/>
</dbReference>
<dbReference type="GO" id="GO:0042597">
    <property type="term" value="C:periplasmic space"/>
    <property type="evidence" value="ECO:0007669"/>
    <property type="project" value="UniProtKB-ARBA"/>
</dbReference>
<keyword evidence="7" id="KW-1185">Reference proteome</keyword>
<dbReference type="Gene3D" id="3.40.190.10">
    <property type="entry name" value="Periplasmic binding protein-like II"/>
    <property type="match status" value="1"/>
</dbReference>
<dbReference type="SUPFAM" id="SSF53850">
    <property type="entry name" value="Periplasmic binding protein-like II"/>
    <property type="match status" value="1"/>
</dbReference>
<gene>
    <name evidence="6" type="ORF">E1294_02070</name>
</gene>
<dbReference type="GO" id="GO:0015833">
    <property type="term" value="P:peptide transport"/>
    <property type="evidence" value="ECO:0007669"/>
    <property type="project" value="TreeGrafter"/>
</dbReference>
<name>A0A4R4X601_9ACTN</name>
<feature type="domain" description="Solute-binding protein family 5" evidence="5">
    <location>
        <begin position="98"/>
        <end position="450"/>
    </location>
</feature>
<dbReference type="OrthoDB" id="5243526at2"/>
<reference evidence="6 7" key="1">
    <citation type="submission" date="2019-03" db="EMBL/GenBank/DDBJ databases">
        <title>Draft genome sequences of novel Actinobacteria.</title>
        <authorList>
            <person name="Sahin N."/>
            <person name="Ay H."/>
            <person name="Saygin H."/>
        </authorList>
    </citation>
    <scope>NUCLEOTIDE SEQUENCE [LARGE SCALE GENOMIC DNA]</scope>
    <source>
        <strain evidence="6 7">KC712</strain>
    </source>
</reference>
<evidence type="ECO:0000256" key="3">
    <source>
        <dbReference type="ARBA" id="ARBA00022729"/>
    </source>
</evidence>
<comment type="caution">
    <text evidence="6">The sequence shown here is derived from an EMBL/GenBank/DDBJ whole genome shotgun (WGS) entry which is preliminary data.</text>
</comment>
<dbReference type="PANTHER" id="PTHR30290">
    <property type="entry name" value="PERIPLASMIC BINDING COMPONENT OF ABC TRANSPORTER"/>
    <property type="match status" value="1"/>
</dbReference>
<evidence type="ECO:0000313" key="7">
    <source>
        <dbReference type="Proteomes" id="UP000294543"/>
    </source>
</evidence>
<dbReference type="PIRSF" id="PIRSF002741">
    <property type="entry name" value="MppA"/>
    <property type="match status" value="1"/>
</dbReference>
<dbReference type="GO" id="GO:1904680">
    <property type="term" value="F:peptide transmembrane transporter activity"/>
    <property type="evidence" value="ECO:0007669"/>
    <property type="project" value="TreeGrafter"/>
</dbReference>
<dbReference type="InterPro" id="IPR039424">
    <property type="entry name" value="SBP_5"/>
</dbReference>
<evidence type="ECO:0000256" key="4">
    <source>
        <dbReference type="SAM" id="SignalP"/>
    </source>
</evidence>
<comment type="similarity">
    <text evidence="1">Belongs to the bacterial solute-binding protein 5 family.</text>
</comment>
<evidence type="ECO:0000259" key="5">
    <source>
        <dbReference type="Pfam" id="PF00496"/>
    </source>
</evidence>
<dbReference type="PANTHER" id="PTHR30290:SF9">
    <property type="entry name" value="OLIGOPEPTIDE-BINDING PROTEIN APPA"/>
    <property type="match status" value="1"/>
</dbReference>
<sequence>MRPIRLACGVAAALLATACAATGTTTQPSTGPQAEAAPGYLAVADDALPSGGTLNLQVHIDSGAATGYDPQLADVATTWQLLSLAYETLVTVGPDFSVQPLLAEKWETPSPTEYVFHLREDVSFSNGRKMTADDVVGSFERLLASESVWRGQLGPVKSVAKDGDHTVKVTLKEPYTPFLAALANVPAAVLPMKEVNDKSVDPATTLLGTGPYTVDSHRQDVSWTFKRNDKYWAKGKPAADTLNITIAPEEAARVAALQNGSAALATLGNVDSAGMLAGARDVQVVTQATTDFYYLMLNTKAPNSRSSKFADPRVRQAITIALDQQQIADIALGGKGRPSAVTPAGLPGACDPAALPSASKGIDEAKKLLAEAGAQNLTFTLSIYATQPAPAVAQVIQQNLQQAGITVKIEQMDEAGWSGKVYGKVPAEFDAALSWFAGYADPGMVTKWWNPEEAGFNVGFMTPDKELNALIDAAGKEPAGAAREKALAAVCAKADADAQMIPLVTRPATVAFRSDALSPSLYSTEGYGNVLRLVADARVKKSQ</sequence>
<accession>A0A4R4X601</accession>
<dbReference type="GO" id="GO:0043190">
    <property type="term" value="C:ATP-binding cassette (ABC) transporter complex"/>
    <property type="evidence" value="ECO:0007669"/>
    <property type="project" value="InterPro"/>
</dbReference>
<dbReference type="Gene3D" id="3.90.76.10">
    <property type="entry name" value="Dipeptide-binding Protein, Domain 1"/>
    <property type="match status" value="1"/>
</dbReference>
<proteinExistence type="inferred from homology"/>
<evidence type="ECO:0000313" key="6">
    <source>
        <dbReference type="EMBL" id="TDD25725.1"/>
    </source>
</evidence>
<dbReference type="CDD" id="cd00995">
    <property type="entry name" value="PBP2_NikA_DppA_OppA_like"/>
    <property type="match status" value="1"/>
</dbReference>
<dbReference type="Pfam" id="PF00496">
    <property type="entry name" value="SBP_bac_5"/>
    <property type="match status" value="1"/>
</dbReference>
<dbReference type="RefSeq" id="WP_132503908.1">
    <property type="nucleotide sequence ID" value="NZ_SMKP01000004.1"/>
</dbReference>
<feature type="signal peptide" evidence="4">
    <location>
        <begin position="1"/>
        <end position="20"/>
    </location>
</feature>
<dbReference type="Proteomes" id="UP000294543">
    <property type="component" value="Unassembled WGS sequence"/>
</dbReference>
<protein>
    <submittedName>
        <fullName evidence="6">ABC transporter substrate-binding protein</fullName>
    </submittedName>
</protein>
<dbReference type="PROSITE" id="PS51257">
    <property type="entry name" value="PROKAR_LIPOPROTEIN"/>
    <property type="match status" value="1"/>
</dbReference>
<keyword evidence="2" id="KW-0813">Transport</keyword>
<dbReference type="InterPro" id="IPR030678">
    <property type="entry name" value="Peptide/Ni-bd"/>
</dbReference>
<organism evidence="6 7">
    <name type="scientific">Nonomuraea diastatica</name>
    <dbReference type="NCBI Taxonomy" id="1848329"/>
    <lineage>
        <taxon>Bacteria</taxon>
        <taxon>Bacillati</taxon>
        <taxon>Actinomycetota</taxon>
        <taxon>Actinomycetes</taxon>
        <taxon>Streptosporangiales</taxon>
        <taxon>Streptosporangiaceae</taxon>
        <taxon>Nonomuraea</taxon>
    </lineage>
</organism>